<dbReference type="Gene3D" id="3.40.50.300">
    <property type="entry name" value="P-loop containing nucleotide triphosphate hydrolases"/>
    <property type="match status" value="1"/>
</dbReference>
<feature type="domain" description="AIG1-type G" evidence="4">
    <location>
        <begin position="62"/>
        <end position="229"/>
    </location>
</feature>
<dbReference type="PANTHER" id="PTHR10903">
    <property type="entry name" value="GTPASE, IMAP FAMILY MEMBER-RELATED"/>
    <property type="match status" value="1"/>
</dbReference>
<dbReference type="InterPro" id="IPR006703">
    <property type="entry name" value="G_AIG1"/>
</dbReference>
<dbReference type="Proteomes" id="UP000789405">
    <property type="component" value="Unassembled WGS sequence"/>
</dbReference>
<evidence type="ECO:0000259" key="4">
    <source>
        <dbReference type="Pfam" id="PF04548"/>
    </source>
</evidence>
<evidence type="ECO:0000313" key="6">
    <source>
        <dbReference type="Proteomes" id="UP000789405"/>
    </source>
</evidence>
<gene>
    <name evidence="5" type="ORF">DERYTH_LOCUS6237</name>
</gene>
<dbReference type="InterPro" id="IPR027417">
    <property type="entry name" value="P-loop_NTPase"/>
</dbReference>
<protein>
    <submittedName>
        <fullName evidence="5">15151_t:CDS:1</fullName>
    </submittedName>
</protein>
<dbReference type="GO" id="GO:0005525">
    <property type="term" value="F:GTP binding"/>
    <property type="evidence" value="ECO:0007669"/>
    <property type="project" value="UniProtKB-KW"/>
</dbReference>
<evidence type="ECO:0000313" key="5">
    <source>
        <dbReference type="EMBL" id="CAG8571649.1"/>
    </source>
</evidence>
<dbReference type="PANTHER" id="PTHR10903:SF184">
    <property type="entry name" value="GTP-BINDING PROTEIN A"/>
    <property type="match status" value="1"/>
</dbReference>
<dbReference type="OrthoDB" id="8954335at2759"/>
<keyword evidence="6" id="KW-1185">Reference proteome</keyword>
<keyword evidence="2" id="KW-0342">GTP-binding</keyword>
<organism evidence="5 6">
    <name type="scientific">Dentiscutata erythropus</name>
    <dbReference type="NCBI Taxonomy" id="1348616"/>
    <lineage>
        <taxon>Eukaryota</taxon>
        <taxon>Fungi</taxon>
        <taxon>Fungi incertae sedis</taxon>
        <taxon>Mucoromycota</taxon>
        <taxon>Glomeromycotina</taxon>
        <taxon>Glomeromycetes</taxon>
        <taxon>Diversisporales</taxon>
        <taxon>Gigasporaceae</taxon>
        <taxon>Dentiscutata</taxon>
    </lineage>
</organism>
<proteinExistence type="predicted"/>
<evidence type="ECO:0000256" key="3">
    <source>
        <dbReference type="SAM" id="Coils"/>
    </source>
</evidence>
<comment type="caution">
    <text evidence="5">The sequence shown here is derived from an EMBL/GenBank/DDBJ whole genome shotgun (WGS) entry which is preliminary data.</text>
</comment>
<keyword evidence="3" id="KW-0175">Coiled coil</keyword>
<name>A0A9N9FYC1_9GLOM</name>
<dbReference type="EMBL" id="CAJVPY010002771">
    <property type="protein sequence ID" value="CAG8571649.1"/>
    <property type="molecule type" value="Genomic_DNA"/>
</dbReference>
<accession>A0A9N9FYC1</accession>
<dbReference type="AlphaFoldDB" id="A0A9N9FYC1"/>
<evidence type="ECO:0000256" key="1">
    <source>
        <dbReference type="ARBA" id="ARBA00022741"/>
    </source>
</evidence>
<keyword evidence="1" id="KW-0547">Nucleotide-binding</keyword>
<dbReference type="InterPro" id="IPR045058">
    <property type="entry name" value="GIMA/IAN/Toc"/>
</dbReference>
<reference evidence="5" key="1">
    <citation type="submission" date="2021-06" db="EMBL/GenBank/DDBJ databases">
        <authorList>
            <person name="Kallberg Y."/>
            <person name="Tangrot J."/>
            <person name="Rosling A."/>
        </authorList>
    </citation>
    <scope>NUCLEOTIDE SEQUENCE</scope>
    <source>
        <strain evidence="5">MA453B</strain>
    </source>
</reference>
<feature type="coiled-coil region" evidence="3">
    <location>
        <begin position="281"/>
        <end position="315"/>
    </location>
</feature>
<evidence type="ECO:0000256" key="2">
    <source>
        <dbReference type="ARBA" id="ARBA00023134"/>
    </source>
</evidence>
<dbReference type="SUPFAM" id="SSF52540">
    <property type="entry name" value="P-loop containing nucleoside triphosphate hydrolases"/>
    <property type="match status" value="1"/>
</dbReference>
<sequence length="385" mass="44596">MINNLLVTVRMTIRDPNTIAIEFSYNFSDFTYRAIEYRLGLQFTYNTVLTERPKEIMLEEIRNILLIGRTGQGKSSLANSGGFLSQTKKAQAKIVTLKIDVDGEKKDIKYQIIDTVGIDDTTLNKRKVLVEIAKGCKKVKKGINQILFVCGERLTPQEIEAYNILRRILFDNRIDKDITKYTTIIRTKFENFGSREECENDIQLLVKEKNEIINEMIQSCNKRVIHVNIPSVNIKGEGVQNQINVNKEARKRARKILIDHLATCKGIYRPESLNEIDQRINDSLIEESENLQKKLDELQERLNKLERSTSEQTKFNAEEFFKEYERRREYCELKENIDKILKKINEIEECIETGLFEAIGRGLDKLVEVSVGLAEKALVYRCSIS</sequence>
<dbReference type="Pfam" id="PF04548">
    <property type="entry name" value="AIG1"/>
    <property type="match status" value="1"/>
</dbReference>